<reference evidence="1" key="2">
    <citation type="submission" date="2025-03" db="EMBL/GenBank/DDBJ databases">
        <authorList>
            <consortium name="ELIXIR-Norway"/>
            <consortium name="Elixir Norway"/>
        </authorList>
    </citation>
    <scope>NUCLEOTIDE SEQUENCE</scope>
</reference>
<evidence type="ECO:0000313" key="2">
    <source>
        <dbReference type="Proteomes" id="UP001162501"/>
    </source>
</evidence>
<evidence type="ECO:0000313" key="1">
    <source>
        <dbReference type="EMBL" id="CAN0358859.1"/>
    </source>
</evidence>
<dbReference type="EMBL" id="OX596111">
    <property type="protein sequence ID" value="CAN0358859.1"/>
    <property type="molecule type" value="Genomic_DNA"/>
</dbReference>
<name>A0AC59ZCW2_RANTA</name>
<organism evidence="1 2">
    <name type="scientific">Rangifer tarandus platyrhynchus</name>
    <name type="common">Svalbard reindeer</name>
    <dbReference type="NCBI Taxonomy" id="3082113"/>
    <lineage>
        <taxon>Eukaryota</taxon>
        <taxon>Metazoa</taxon>
        <taxon>Chordata</taxon>
        <taxon>Craniata</taxon>
        <taxon>Vertebrata</taxon>
        <taxon>Euteleostomi</taxon>
        <taxon>Mammalia</taxon>
        <taxon>Eutheria</taxon>
        <taxon>Laurasiatheria</taxon>
        <taxon>Artiodactyla</taxon>
        <taxon>Ruminantia</taxon>
        <taxon>Pecora</taxon>
        <taxon>Cervidae</taxon>
        <taxon>Odocoileinae</taxon>
        <taxon>Rangifer</taxon>
    </lineage>
</organism>
<sequence length="101" mass="11005">MQRVPDKSGQEFSTNFGNLRIASKRWSASREFWFSLPSSGSEWALTSGQVVSRDSQVLALGERRVGGLERGRKKGGQGPRQGESVLWGIGCGPALQPQCEP</sequence>
<accession>A0AC59ZCW2</accession>
<dbReference type="Proteomes" id="UP001162501">
    <property type="component" value="Chromosome 27"/>
</dbReference>
<reference evidence="1" key="1">
    <citation type="submission" date="2023-05" db="EMBL/GenBank/DDBJ databases">
        <authorList>
            <consortium name="ELIXIR-Norway"/>
        </authorList>
    </citation>
    <scope>NUCLEOTIDE SEQUENCE</scope>
</reference>
<protein>
    <submittedName>
        <fullName evidence="1">Uncharacterized protein</fullName>
    </submittedName>
</protein>
<proteinExistence type="predicted"/>
<gene>
    <name evidence="1" type="ORF">MRATA1EN22A_LOCUS16443</name>
</gene>